<proteinExistence type="predicted"/>
<dbReference type="InterPro" id="IPR042267">
    <property type="entry name" value="VTC_sf"/>
</dbReference>
<feature type="domain" description="VTC" evidence="1">
    <location>
        <begin position="42"/>
        <end position="247"/>
    </location>
</feature>
<organism evidence="2 3">
    <name type="scientific">Citricoccus muralis</name>
    <dbReference type="NCBI Taxonomy" id="169134"/>
    <lineage>
        <taxon>Bacteria</taxon>
        <taxon>Bacillati</taxon>
        <taxon>Actinomycetota</taxon>
        <taxon>Actinomycetes</taxon>
        <taxon>Micrococcales</taxon>
        <taxon>Micrococcaceae</taxon>
        <taxon>Citricoccus</taxon>
    </lineage>
</organism>
<dbReference type="Gene3D" id="3.20.100.30">
    <property type="entry name" value="VTC, catalytic tunnel domain"/>
    <property type="match status" value="1"/>
</dbReference>
<reference evidence="2 3" key="1">
    <citation type="submission" date="2023-04" db="EMBL/GenBank/DDBJ databases">
        <title>Funneling lignin-derived compounds into biodiesel using alkali-halophilic Citricoccus sp. P2.</title>
        <authorList>
            <person name="Luo C.-B."/>
        </authorList>
    </citation>
    <scope>NUCLEOTIDE SEQUENCE [LARGE SCALE GENOMIC DNA]</scope>
    <source>
        <strain evidence="2 3">P2</strain>
    </source>
</reference>
<evidence type="ECO:0000259" key="1">
    <source>
        <dbReference type="Pfam" id="PF09359"/>
    </source>
</evidence>
<dbReference type="Proteomes" id="UP001219037">
    <property type="component" value="Chromosome"/>
</dbReference>
<accession>A0ABY8H6W9</accession>
<dbReference type="EMBL" id="CP121252">
    <property type="protein sequence ID" value="WFP16895.1"/>
    <property type="molecule type" value="Genomic_DNA"/>
</dbReference>
<evidence type="ECO:0000313" key="2">
    <source>
        <dbReference type="EMBL" id="WFP16895.1"/>
    </source>
</evidence>
<dbReference type="InterPro" id="IPR018966">
    <property type="entry name" value="VTC_domain"/>
</dbReference>
<dbReference type="CDD" id="cd07750">
    <property type="entry name" value="PolyPPase_VTC_like"/>
    <property type="match status" value="1"/>
</dbReference>
<name>A0ABY8H6W9_9MICC</name>
<evidence type="ECO:0000313" key="3">
    <source>
        <dbReference type="Proteomes" id="UP001219037"/>
    </source>
</evidence>
<dbReference type="Pfam" id="PF09359">
    <property type="entry name" value="VTC"/>
    <property type="match status" value="1"/>
</dbReference>
<dbReference type="SUPFAM" id="SSF55154">
    <property type="entry name" value="CYTH-like phosphatases"/>
    <property type="match status" value="1"/>
</dbReference>
<dbReference type="RefSeq" id="WP_278158027.1">
    <property type="nucleotide sequence ID" value="NZ_CP121252.1"/>
</dbReference>
<sequence>MNAAPDTMTSTSPLIDEIDAQLDQLAPITLDEINTEARLMTRVDRKYFLPRELFSDLIDATSDDFRVLTIEEKRRFMYRTVYFDSPEFRFFRDHVQRRRHRFKVRTRTYVDTGTCHLEVKSKGYRGQTVKQRIDHPIEDPWNLTEAGTEFIDSIVAGAPGQTLLSEQLQPVLETIYDRITLCHDGQRLTCDLDIRAVNGDDSHVGPQDVLVETKSEGGSGLWDQLLKEAGIRPHQVSKYCVAAALLYPELPSNPWARTIDHYFRAAA</sequence>
<protein>
    <submittedName>
        <fullName evidence="2">Polyphosphate polymerase domain-containing protein</fullName>
    </submittedName>
</protein>
<dbReference type="InterPro" id="IPR033469">
    <property type="entry name" value="CYTH-like_dom_sf"/>
</dbReference>
<keyword evidence="3" id="KW-1185">Reference proteome</keyword>
<gene>
    <name evidence="2" type="ORF">P8192_01860</name>
</gene>